<comment type="caution">
    <text evidence="2">The sequence shown here is derived from an EMBL/GenBank/DDBJ whole genome shotgun (WGS) entry which is preliminary data.</text>
</comment>
<dbReference type="EMBL" id="MCOG01000148">
    <property type="protein sequence ID" value="ORY36393.1"/>
    <property type="molecule type" value="Genomic_DNA"/>
</dbReference>
<organism evidence="2 3">
    <name type="scientific">Neocallimastix californiae</name>
    <dbReference type="NCBI Taxonomy" id="1754190"/>
    <lineage>
        <taxon>Eukaryota</taxon>
        <taxon>Fungi</taxon>
        <taxon>Fungi incertae sedis</taxon>
        <taxon>Chytridiomycota</taxon>
        <taxon>Chytridiomycota incertae sedis</taxon>
        <taxon>Neocallimastigomycetes</taxon>
        <taxon>Neocallimastigales</taxon>
        <taxon>Neocallimastigaceae</taxon>
        <taxon>Neocallimastix</taxon>
    </lineage>
</organism>
<dbReference type="AlphaFoldDB" id="A0A1Y2BNS3"/>
<dbReference type="Proteomes" id="UP000193920">
    <property type="component" value="Unassembled WGS sequence"/>
</dbReference>
<feature type="region of interest" description="Disordered" evidence="1">
    <location>
        <begin position="1"/>
        <end position="49"/>
    </location>
</feature>
<gene>
    <name evidence="2" type="ORF">LY90DRAFT_511518</name>
</gene>
<evidence type="ECO:0000313" key="2">
    <source>
        <dbReference type="EMBL" id="ORY36393.1"/>
    </source>
</evidence>
<name>A0A1Y2BNS3_9FUNG</name>
<evidence type="ECO:0000256" key="1">
    <source>
        <dbReference type="SAM" id="MobiDB-lite"/>
    </source>
</evidence>
<keyword evidence="3" id="KW-1185">Reference proteome</keyword>
<sequence length="140" mass="16487">MKEVENKISIADKRTSDIQGDNEIKEQEPSHRNESLQRVCGEEEKKSDNVKKEKLIVMKIKPVNKEIKKENTNSTLIKSRIKKIKINSKKHNNIILNKNKEKSIKIIVLKEILSKTCNNRKDTKTLERNYKIRKKKKTHI</sequence>
<proteinExistence type="predicted"/>
<evidence type="ECO:0000313" key="3">
    <source>
        <dbReference type="Proteomes" id="UP000193920"/>
    </source>
</evidence>
<protein>
    <submittedName>
        <fullName evidence="2">Uncharacterized protein</fullName>
    </submittedName>
</protein>
<accession>A0A1Y2BNS3</accession>
<reference evidence="2 3" key="1">
    <citation type="submission" date="2016-08" db="EMBL/GenBank/DDBJ databases">
        <title>A Parts List for Fungal Cellulosomes Revealed by Comparative Genomics.</title>
        <authorList>
            <consortium name="DOE Joint Genome Institute"/>
            <person name="Haitjema C.H."/>
            <person name="Gilmore S.P."/>
            <person name="Henske J.K."/>
            <person name="Solomon K.V."/>
            <person name="De Groot R."/>
            <person name="Kuo A."/>
            <person name="Mondo S.J."/>
            <person name="Salamov A.A."/>
            <person name="Labutti K."/>
            <person name="Zhao Z."/>
            <person name="Chiniquy J."/>
            <person name="Barry K."/>
            <person name="Brewer H.M."/>
            <person name="Purvine S.O."/>
            <person name="Wright A.T."/>
            <person name="Boxma B."/>
            <person name="Van Alen T."/>
            <person name="Hackstein J.H."/>
            <person name="Baker S.E."/>
            <person name="Grigoriev I.V."/>
            <person name="O'Malley M.A."/>
        </authorList>
    </citation>
    <scope>NUCLEOTIDE SEQUENCE [LARGE SCALE GENOMIC DNA]</scope>
    <source>
        <strain evidence="2 3">G1</strain>
    </source>
</reference>